<keyword evidence="2 8" id="KW-0812">Transmembrane</keyword>
<feature type="transmembrane region" description="Helical" evidence="8">
    <location>
        <begin position="473"/>
        <end position="496"/>
    </location>
</feature>
<dbReference type="Gene3D" id="1.25.40.20">
    <property type="entry name" value="Ankyrin repeat-containing domain"/>
    <property type="match status" value="3"/>
</dbReference>
<name>A0A9W8CD35_9POAL</name>
<dbReference type="PROSITE" id="PS50297">
    <property type="entry name" value="ANK_REP_REGION"/>
    <property type="match status" value="3"/>
</dbReference>
<proteinExistence type="predicted"/>
<keyword evidence="6 8" id="KW-0472">Membrane</keyword>
<feature type="transmembrane region" description="Helical" evidence="8">
    <location>
        <begin position="505"/>
        <end position="532"/>
    </location>
</feature>
<accession>A0A9W8CD35</accession>
<protein>
    <recommendedName>
        <fullName evidence="9">PGG domain-containing protein</fullName>
    </recommendedName>
</protein>
<dbReference type="OrthoDB" id="609792at2759"/>
<evidence type="ECO:0000256" key="2">
    <source>
        <dbReference type="ARBA" id="ARBA00022692"/>
    </source>
</evidence>
<feature type="repeat" description="ANK" evidence="7">
    <location>
        <begin position="228"/>
        <end position="260"/>
    </location>
</feature>
<feature type="repeat" description="ANK" evidence="7">
    <location>
        <begin position="158"/>
        <end position="190"/>
    </location>
</feature>
<evidence type="ECO:0000256" key="7">
    <source>
        <dbReference type="PROSITE-ProRule" id="PRU00023"/>
    </source>
</evidence>
<evidence type="ECO:0000256" key="1">
    <source>
        <dbReference type="ARBA" id="ARBA00004141"/>
    </source>
</evidence>
<feature type="repeat" description="ANK" evidence="7">
    <location>
        <begin position="331"/>
        <end position="364"/>
    </location>
</feature>
<comment type="caution">
    <text evidence="10">The sequence shown here is derived from an EMBL/GenBank/DDBJ whole genome shotgun (WGS) entry which is preliminary data.</text>
</comment>
<dbReference type="Pfam" id="PF00023">
    <property type="entry name" value="Ank"/>
    <property type="match status" value="1"/>
</dbReference>
<dbReference type="InterPro" id="IPR036770">
    <property type="entry name" value="Ankyrin_rpt-contain_sf"/>
</dbReference>
<organism evidence="10 11">
    <name type="scientific">Paspalum vaginatum</name>
    <name type="common">seashore paspalum</name>
    <dbReference type="NCBI Taxonomy" id="158149"/>
    <lineage>
        <taxon>Eukaryota</taxon>
        <taxon>Viridiplantae</taxon>
        <taxon>Streptophyta</taxon>
        <taxon>Embryophyta</taxon>
        <taxon>Tracheophyta</taxon>
        <taxon>Spermatophyta</taxon>
        <taxon>Magnoliopsida</taxon>
        <taxon>Liliopsida</taxon>
        <taxon>Poales</taxon>
        <taxon>Poaceae</taxon>
        <taxon>PACMAD clade</taxon>
        <taxon>Panicoideae</taxon>
        <taxon>Andropogonodae</taxon>
        <taxon>Paspaleae</taxon>
        <taxon>Paspalinae</taxon>
        <taxon>Paspalum</taxon>
    </lineage>
</organism>
<evidence type="ECO:0000256" key="4">
    <source>
        <dbReference type="ARBA" id="ARBA00022989"/>
    </source>
</evidence>
<keyword evidence="11" id="KW-1185">Reference proteome</keyword>
<dbReference type="Proteomes" id="UP001164776">
    <property type="component" value="Unassembled WGS sequence"/>
</dbReference>
<evidence type="ECO:0000313" key="11">
    <source>
        <dbReference type="Proteomes" id="UP001164776"/>
    </source>
</evidence>
<sequence length="627" mass="68365">MAARHTPHTMDHRLLKAVSTGDAGLLEGVLGLQSSATAEQGEERCLIKGVTAEGSSALHIAASCGYLELVKTVCTQDISLIKARNNLLDTPLICAARAGHVDVADYLMQCAMDEQEDLRARNLDGETAMHEAVRNGHVLILQRLMSRDSGLAAVVDENGVSPLYLALASNRADMVKILIGESSNSATPESYSGPDGQTALHAAVYVSAEISKSLQRWKPTLARAVDRYGRTALHYAALAKDLEPVKCLLANSLLAYIPDNEGLYPVHMSAISGNVSVVCKFMEICLNYDELLDNKRRNILHCAVEHGRVQTVWHICRTPKSVRMMNARDGEGNTPLHLAVKHGRTMIFSFLMIDTRVNLDVINNEGLTPLDVAFSKLHNNYTFSSFTNTSIITCLTLCEASGSPCHQARNLAGNWCSEEKKESGSHGNVSQSILYISIFNVIGSLAAASTPPGGYVGEGKDAGKPALGGRTGFWIFMIANSMSFYLSTISIFVFVFTRLTRHRRFYLILSAALVFGAVLFMVIAFATVVGLTLDPANSWVDESIIFWLVSNLAFPICLRVAMQLWTSKHPWQDISKTVAQVILLVYVVRASIISLQSLVKSVLPGRQEAFSWTGCVIQGDAVLLYPT</sequence>
<dbReference type="SUPFAM" id="SSF48403">
    <property type="entry name" value="Ankyrin repeat"/>
    <property type="match status" value="1"/>
</dbReference>
<dbReference type="InterPro" id="IPR002110">
    <property type="entry name" value="Ankyrin_rpt"/>
</dbReference>
<dbReference type="PANTHER" id="PTHR24186:SF50">
    <property type="entry name" value="ANKYRIN REPEAT-CONTAINING PROTEIN ITN1-LIKE ISOFORM X1"/>
    <property type="match status" value="1"/>
</dbReference>
<feature type="domain" description="PGG" evidence="9">
    <location>
        <begin position="445"/>
        <end position="528"/>
    </location>
</feature>
<dbReference type="GO" id="GO:0005886">
    <property type="term" value="C:plasma membrane"/>
    <property type="evidence" value="ECO:0007669"/>
    <property type="project" value="TreeGrafter"/>
</dbReference>
<evidence type="ECO:0000313" key="10">
    <source>
        <dbReference type="EMBL" id="KAJ1254844.1"/>
    </source>
</evidence>
<gene>
    <name evidence="10" type="ORF">BS78_K320100</name>
</gene>
<reference evidence="10 11" key="1">
    <citation type="submission" date="2022-10" db="EMBL/GenBank/DDBJ databases">
        <title>WGS assembly of Paspalum vaginatum 540-79.</title>
        <authorList>
            <person name="Sun G."/>
            <person name="Wase N."/>
            <person name="Shu S."/>
            <person name="Jenkins J."/>
            <person name="Zhou B."/>
            <person name="Torres-Rodriguez J."/>
            <person name="Chen C."/>
            <person name="Sandor L."/>
            <person name="Plott C."/>
            <person name="Yoshinga Y."/>
            <person name="Daum C."/>
            <person name="Qi P."/>
            <person name="Barry K."/>
            <person name="Lipzen A."/>
            <person name="Berry L."/>
            <person name="Pedersen C."/>
            <person name="Gottilla T."/>
            <person name="Foltz A."/>
            <person name="Yu H."/>
            <person name="O'Malley R."/>
            <person name="Zhang C."/>
            <person name="Devos K."/>
            <person name="Sigmon B."/>
            <person name="Yu B."/>
            <person name="Obata T."/>
            <person name="Schmutz J."/>
            <person name="Schnable J."/>
        </authorList>
    </citation>
    <scope>NUCLEOTIDE SEQUENCE [LARGE SCALE GENOMIC DNA]</scope>
    <source>
        <strain evidence="11">cv. 540-79</strain>
    </source>
</reference>
<evidence type="ECO:0000256" key="5">
    <source>
        <dbReference type="ARBA" id="ARBA00023043"/>
    </source>
</evidence>
<dbReference type="Pfam" id="PF13857">
    <property type="entry name" value="Ank_5"/>
    <property type="match status" value="1"/>
</dbReference>
<evidence type="ECO:0000256" key="8">
    <source>
        <dbReference type="SAM" id="Phobius"/>
    </source>
</evidence>
<dbReference type="AlphaFoldDB" id="A0A9W8CD35"/>
<comment type="subcellular location">
    <subcellularLocation>
        <location evidence="1">Membrane</location>
        <topology evidence="1">Multi-pass membrane protein</topology>
    </subcellularLocation>
</comment>
<evidence type="ECO:0000259" key="9">
    <source>
        <dbReference type="Pfam" id="PF13962"/>
    </source>
</evidence>
<evidence type="ECO:0000256" key="6">
    <source>
        <dbReference type="ARBA" id="ARBA00023136"/>
    </source>
</evidence>
<dbReference type="EMBL" id="MU629886">
    <property type="protein sequence ID" value="KAJ1254842.1"/>
    <property type="molecule type" value="Genomic_DNA"/>
</dbReference>
<feature type="transmembrane region" description="Helical" evidence="8">
    <location>
        <begin position="544"/>
        <end position="565"/>
    </location>
</feature>
<dbReference type="SMART" id="SM00248">
    <property type="entry name" value="ANK"/>
    <property type="match status" value="8"/>
</dbReference>
<dbReference type="Pfam" id="PF13962">
    <property type="entry name" value="PGG"/>
    <property type="match status" value="1"/>
</dbReference>
<dbReference type="PANTHER" id="PTHR24186">
    <property type="entry name" value="PROTEIN PHOSPHATASE 1 REGULATORY SUBUNIT"/>
    <property type="match status" value="1"/>
</dbReference>
<evidence type="ECO:0000256" key="3">
    <source>
        <dbReference type="ARBA" id="ARBA00022737"/>
    </source>
</evidence>
<dbReference type="EMBL" id="MU629886">
    <property type="protein sequence ID" value="KAJ1254844.1"/>
    <property type="molecule type" value="Genomic_DNA"/>
</dbReference>
<keyword evidence="3" id="KW-0677">Repeat</keyword>
<keyword evidence="4 8" id="KW-1133">Transmembrane helix</keyword>
<dbReference type="PROSITE" id="PS50088">
    <property type="entry name" value="ANK_REPEAT"/>
    <property type="match status" value="4"/>
</dbReference>
<keyword evidence="5 7" id="KW-0040">ANK repeat</keyword>
<dbReference type="InterPro" id="IPR026961">
    <property type="entry name" value="PGG_dom"/>
</dbReference>
<dbReference type="Pfam" id="PF12796">
    <property type="entry name" value="Ank_2"/>
    <property type="match status" value="2"/>
</dbReference>
<feature type="repeat" description="ANK" evidence="7">
    <location>
        <begin position="124"/>
        <end position="156"/>
    </location>
</feature>
<dbReference type="EMBL" id="MU629886">
    <property type="protein sequence ID" value="KAJ1254843.1"/>
    <property type="molecule type" value="Genomic_DNA"/>
</dbReference>